<keyword evidence="3" id="KW-1185">Reference proteome</keyword>
<protein>
    <submittedName>
        <fullName evidence="2">Uncharacterized protein</fullName>
    </submittedName>
</protein>
<evidence type="ECO:0000313" key="3">
    <source>
        <dbReference type="Proteomes" id="UP000243686"/>
    </source>
</evidence>
<dbReference type="EMBL" id="KV895474">
    <property type="protein sequence ID" value="OON17361.1"/>
    <property type="molecule type" value="Genomic_DNA"/>
</dbReference>
<keyword evidence="1" id="KW-0472">Membrane</keyword>
<gene>
    <name evidence="2" type="ORF">X801_06801</name>
</gene>
<evidence type="ECO:0000256" key="1">
    <source>
        <dbReference type="SAM" id="Phobius"/>
    </source>
</evidence>
<evidence type="ECO:0000313" key="2">
    <source>
        <dbReference type="EMBL" id="OON17361.1"/>
    </source>
</evidence>
<dbReference type="AlphaFoldDB" id="A0A1S8WSK2"/>
<feature type="non-terminal residue" evidence="2">
    <location>
        <position position="93"/>
    </location>
</feature>
<dbReference type="Proteomes" id="UP000243686">
    <property type="component" value="Unassembled WGS sequence"/>
</dbReference>
<name>A0A1S8WSK2_OPIVI</name>
<keyword evidence="1" id="KW-0812">Transmembrane</keyword>
<proteinExistence type="predicted"/>
<organism evidence="2 3">
    <name type="scientific">Opisthorchis viverrini</name>
    <name type="common">Southeast Asian liver fluke</name>
    <dbReference type="NCBI Taxonomy" id="6198"/>
    <lineage>
        <taxon>Eukaryota</taxon>
        <taxon>Metazoa</taxon>
        <taxon>Spiralia</taxon>
        <taxon>Lophotrochozoa</taxon>
        <taxon>Platyhelminthes</taxon>
        <taxon>Trematoda</taxon>
        <taxon>Digenea</taxon>
        <taxon>Opisthorchiida</taxon>
        <taxon>Opisthorchiata</taxon>
        <taxon>Opisthorchiidae</taxon>
        <taxon>Opisthorchis</taxon>
    </lineage>
</organism>
<feature type="transmembrane region" description="Helical" evidence="1">
    <location>
        <begin position="14"/>
        <end position="32"/>
    </location>
</feature>
<keyword evidence="1" id="KW-1133">Transmembrane helix</keyword>
<reference evidence="2 3" key="1">
    <citation type="submission" date="2015-03" db="EMBL/GenBank/DDBJ databases">
        <title>Draft genome of the nematode, Opisthorchis viverrini.</title>
        <authorList>
            <person name="Mitreva M."/>
        </authorList>
    </citation>
    <scope>NUCLEOTIDE SEQUENCE [LARGE SCALE GENOMIC DNA]</scope>
    <source>
        <strain evidence="2">Khon Kaen</strain>
    </source>
</reference>
<accession>A0A1S8WSK2</accession>
<sequence>MTTLRVCDAVTTTGLAHVVVSINTLIGLVNFVRQTALQMRANTRLNETCRSCKWGHVWKYSTIDHIGVVAMESPSRRTLQTCFVESMKVAVKI</sequence>